<evidence type="ECO:0000256" key="5">
    <source>
        <dbReference type="SAM" id="MobiDB-lite"/>
    </source>
</evidence>
<dbReference type="GO" id="GO:0007018">
    <property type="term" value="P:microtubule-based movement"/>
    <property type="evidence" value="ECO:0007669"/>
    <property type="project" value="TreeGrafter"/>
</dbReference>
<evidence type="ECO:0000313" key="6">
    <source>
        <dbReference type="EMBL" id="KZP31621.1"/>
    </source>
</evidence>
<dbReference type="SUPFAM" id="SSF48452">
    <property type="entry name" value="TPR-like"/>
    <property type="match status" value="1"/>
</dbReference>
<dbReference type="PANTHER" id="PTHR45783:SF3">
    <property type="entry name" value="KINESIN LIGHT CHAIN"/>
    <property type="match status" value="1"/>
</dbReference>
<feature type="region of interest" description="Disordered" evidence="5">
    <location>
        <begin position="19"/>
        <end position="43"/>
    </location>
</feature>
<feature type="compositionally biased region" description="Polar residues" evidence="5">
    <location>
        <begin position="31"/>
        <end position="40"/>
    </location>
</feature>
<evidence type="ECO:0000256" key="3">
    <source>
        <dbReference type="ARBA" id="ARBA00022737"/>
    </source>
</evidence>
<evidence type="ECO:0000256" key="2">
    <source>
        <dbReference type="ARBA" id="ARBA00022490"/>
    </source>
</evidence>
<dbReference type="InterPro" id="IPR011990">
    <property type="entry name" value="TPR-like_helical_dom_sf"/>
</dbReference>
<keyword evidence="2" id="KW-0963">Cytoplasm</keyword>
<sequence length="221" mass="24955">MYTQDQCTTIGAAFFSLRARNTSRRTHQPRTDPTPSSASQPRDEAHVLALPRLHAWPSDLTLTSLGYDLLKRLSPRTAPLHVPHHPRASVNFNTAGTYEASNYTMQYPKRFKVQAVFKGKYEQAEILYRRALTGWEQQLGVNHPDTLAAPNNLALLYYDQGKYEEAGWLYQQALAGQERQLGSDRLDTLSAVGNLANLRVQQSKLEEAETLCNRALVVEKE</sequence>
<organism evidence="6">
    <name type="scientific">Athelia psychrophila</name>
    <dbReference type="NCBI Taxonomy" id="1759441"/>
    <lineage>
        <taxon>Eukaryota</taxon>
        <taxon>Fungi</taxon>
        <taxon>Dikarya</taxon>
        <taxon>Basidiomycota</taxon>
        <taxon>Agaricomycotina</taxon>
        <taxon>Agaricomycetes</taxon>
        <taxon>Agaricomycetidae</taxon>
        <taxon>Atheliales</taxon>
        <taxon>Atheliaceae</taxon>
        <taxon>Athelia</taxon>
    </lineage>
</organism>
<keyword evidence="4" id="KW-0802">TPR repeat</keyword>
<dbReference type="EMBL" id="KV417489">
    <property type="protein sequence ID" value="KZP31621.1"/>
    <property type="molecule type" value="Genomic_DNA"/>
</dbReference>
<comment type="subcellular location">
    <subcellularLocation>
        <location evidence="1">Cytoplasm</location>
    </subcellularLocation>
</comment>
<reference evidence="6" key="1">
    <citation type="journal article" date="2016" name="Mol. Biol. Evol.">
        <title>Comparative Genomics of Early-Diverging Mushroom-Forming Fungi Provides Insights into the Origins of Lignocellulose Decay Capabilities.</title>
        <authorList>
            <person name="Nagy L.G."/>
            <person name="Riley R."/>
            <person name="Tritt A."/>
            <person name="Adam C."/>
            <person name="Daum C."/>
            <person name="Floudas D."/>
            <person name="Sun H."/>
            <person name="Yadav J.S."/>
            <person name="Pangilinan J."/>
            <person name="Larsson K.H."/>
            <person name="Matsuura K."/>
            <person name="Barry K."/>
            <person name="Labutti K."/>
            <person name="Kuo R."/>
            <person name="Ohm R.A."/>
            <person name="Bhattacharya S.S."/>
            <person name="Shirouzu T."/>
            <person name="Yoshinaga Y."/>
            <person name="Martin F.M."/>
            <person name="Grigoriev I.V."/>
            <person name="Hibbett D.S."/>
        </authorList>
    </citation>
    <scope>NUCLEOTIDE SEQUENCE [LARGE SCALE GENOMIC DNA]</scope>
    <source>
        <strain evidence="6">CBS 109695</strain>
    </source>
</reference>
<dbReference type="InterPro" id="IPR002151">
    <property type="entry name" value="Kinesin_light"/>
</dbReference>
<gene>
    <name evidence="6" type="ORF">FIBSPDRAFT_1037571</name>
</gene>
<name>A0A166UEP1_9AGAM</name>
<dbReference type="GO" id="GO:0005737">
    <property type="term" value="C:cytoplasm"/>
    <property type="evidence" value="ECO:0007669"/>
    <property type="project" value="UniProtKB-SubCell"/>
</dbReference>
<dbReference type="OrthoDB" id="10260758at2759"/>
<dbReference type="Gene3D" id="1.25.40.10">
    <property type="entry name" value="Tetratricopeptide repeat domain"/>
    <property type="match status" value="1"/>
</dbReference>
<dbReference type="GO" id="GO:0019894">
    <property type="term" value="F:kinesin binding"/>
    <property type="evidence" value="ECO:0007669"/>
    <property type="project" value="TreeGrafter"/>
</dbReference>
<keyword evidence="3" id="KW-0677">Repeat</keyword>
<dbReference type="GO" id="GO:0005871">
    <property type="term" value="C:kinesin complex"/>
    <property type="evidence" value="ECO:0007669"/>
    <property type="project" value="InterPro"/>
</dbReference>
<dbReference type="PANTHER" id="PTHR45783">
    <property type="entry name" value="KINESIN LIGHT CHAIN"/>
    <property type="match status" value="1"/>
</dbReference>
<dbReference type="STRING" id="436010.A0A166UEP1"/>
<proteinExistence type="predicted"/>
<dbReference type="Pfam" id="PF13424">
    <property type="entry name" value="TPR_12"/>
    <property type="match status" value="1"/>
</dbReference>
<protein>
    <submittedName>
        <fullName evidence="6">Uncharacterized protein</fullName>
    </submittedName>
</protein>
<evidence type="ECO:0000256" key="4">
    <source>
        <dbReference type="ARBA" id="ARBA00022803"/>
    </source>
</evidence>
<evidence type="ECO:0000256" key="1">
    <source>
        <dbReference type="ARBA" id="ARBA00004496"/>
    </source>
</evidence>
<dbReference type="AlphaFoldDB" id="A0A166UEP1"/>
<accession>A0A166UEP1</accession>